<dbReference type="OrthoDB" id="7172636at2"/>
<dbReference type="InterPro" id="IPR010127">
    <property type="entry name" value="Phasin_subfam-1"/>
</dbReference>
<protein>
    <submittedName>
        <fullName evidence="1">Phasin family protein</fullName>
    </submittedName>
</protein>
<gene>
    <name evidence="1" type="ORF">DA69_02645</name>
</gene>
<accession>A0A172Y3R7</accession>
<dbReference type="Pfam" id="PF09361">
    <property type="entry name" value="Phasin_2"/>
    <property type="match status" value="1"/>
</dbReference>
<dbReference type="RefSeq" id="WP_025977592.1">
    <property type="nucleotide sequence ID" value="NZ_CP015614.1"/>
</dbReference>
<dbReference type="EMBL" id="CP015614">
    <property type="protein sequence ID" value="ANF53745.1"/>
    <property type="molecule type" value="Genomic_DNA"/>
</dbReference>
<proteinExistence type="predicted"/>
<dbReference type="KEGG" id="bne:DA69_02645"/>
<reference evidence="1 2" key="1">
    <citation type="journal article" date="2014" name="Genome Announc.">
        <title>Genome Sequence of a Promising Hydrogen-Producing Facultative Anaerobic Bacterium, Brevundimonas naejangsanensis Strain B1.</title>
        <authorList>
            <person name="Su H."/>
            <person name="Zhang T."/>
            <person name="Bao M."/>
            <person name="Jiang Y."/>
            <person name="Wang Y."/>
            <person name="Tan T."/>
        </authorList>
    </citation>
    <scope>NUCLEOTIDE SEQUENCE [LARGE SCALE GENOMIC DNA]</scope>
    <source>
        <strain evidence="1 2">B1</strain>
    </source>
</reference>
<evidence type="ECO:0000313" key="2">
    <source>
        <dbReference type="Proteomes" id="UP000077603"/>
    </source>
</evidence>
<dbReference type="STRING" id="588932.DA69_02645"/>
<name>A0A172Y3R7_9CAUL</name>
<evidence type="ECO:0000313" key="1">
    <source>
        <dbReference type="EMBL" id="ANF53745.1"/>
    </source>
</evidence>
<organism evidence="1 2">
    <name type="scientific">Brevundimonas naejangsanensis</name>
    <dbReference type="NCBI Taxonomy" id="588932"/>
    <lineage>
        <taxon>Bacteria</taxon>
        <taxon>Pseudomonadati</taxon>
        <taxon>Pseudomonadota</taxon>
        <taxon>Alphaproteobacteria</taxon>
        <taxon>Caulobacterales</taxon>
        <taxon>Caulobacteraceae</taxon>
        <taxon>Brevundimonas</taxon>
    </lineage>
</organism>
<dbReference type="Proteomes" id="UP000077603">
    <property type="component" value="Chromosome"/>
</dbReference>
<dbReference type="AlphaFoldDB" id="A0A172Y3R7"/>
<dbReference type="NCBIfam" id="TIGR01841">
    <property type="entry name" value="phasin"/>
    <property type="match status" value="1"/>
</dbReference>
<sequence>MADAAETVKKTVEQTTAKAKAQAESIQAAGAQAFREGVDKSVASLSELNAHGKKNLEAVVESAAAAQKGAEALSQQAVAYGKKTWEDGVAAAQSFSQARSMQELFELQTNWAKSAAEAYLAEFGKATETMTASVKDSFKPINERVSAAVEQFQGAR</sequence>
<dbReference type="InterPro" id="IPR018968">
    <property type="entry name" value="Phasin"/>
</dbReference>
<keyword evidence="2" id="KW-1185">Reference proteome</keyword>
<dbReference type="eggNOG" id="COG5490">
    <property type="taxonomic scope" value="Bacteria"/>
</dbReference>